<evidence type="ECO:0000313" key="10">
    <source>
        <dbReference type="Proteomes" id="UP000317894"/>
    </source>
</evidence>
<proteinExistence type="predicted"/>
<keyword evidence="2" id="KW-0813">Transport</keyword>
<feature type="transmembrane region" description="Helical" evidence="7">
    <location>
        <begin position="399"/>
        <end position="417"/>
    </location>
</feature>
<keyword evidence="6 7" id="KW-0472">Membrane</keyword>
<evidence type="ECO:0000256" key="2">
    <source>
        <dbReference type="ARBA" id="ARBA00022448"/>
    </source>
</evidence>
<accession>A0A552U908</accession>
<evidence type="ECO:0000313" key="9">
    <source>
        <dbReference type="EMBL" id="TRW14669.1"/>
    </source>
</evidence>
<evidence type="ECO:0000256" key="5">
    <source>
        <dbReference type="ARBA" id="ARBA00022989"/>
    </source>
</evidence>
<dbReference type="GO" id="GO:0022857">
    <property type="term" value="F:transmembrane transporter activity"/>
    <property type="evidence" value="ECO:0007669"/>
    <property type="project" value="InterPro"/>
</dbReference>
<keyword evidence="3" id="KW-1003">Cell membrane</keyword>
<feature type="transmembrane region" description="Helical" evidence="7">
    <location>
        <begin position="276"/>
        <end position="297"/>
    </location>
</feature>
<feature type="transmembrane region" description="Helical" evidence="7">
    <location>
        <begin position="241"/>
        <end position="264"/>
    </location>
</feature>
<dbReference type="GO" id="GO:0005886">
    <property type="term" value="C:plasma membrane"/>
    <property type="evidence" value="ECO:0007669"/>
    <property type="project" value="UniProtKB-SubCell"/>
</dbReference>
<feature type="transmembrane region" description="Helical" evidence="7">
    <location>
        <begin position="153"/>
        <end position="174"/>
    </location>
</feature>
<reference evidence="9 10" key="1">
    <citation type="submission" date="2019-07" db="EMBL/GenBank/DDBJ databases">
        <title>Novel species isolated from glacier.</title>
        <authorList>
            <person name="Liu Q."/>
            <person name="Xin Y.-H."/>
        </authorList>
    </citation>
    <scope>NUCLEOTIDE SEQUENCE [LARGE SCALE GENOMIC DNA]</scope>
    <source>
        <strain evidence="9 10">LB1R16</strain>
    </source>
</reference>
<protein>
    <submittedName>
        <fullName evidence="9">MHS family MFS transporter</fullName>
    </submittedName>
</protein>
<dbReference type="InterPro" id="IPR011701">
    <property type="entry name" value="MFS"/>
</dbReference>
<dbReference type="Proteomes" id="UP000317894">
    <property type="component" value="Unassembled WGS sequence"/>
</dbReference>
<dbReference type="InterPro" id="IPR036259">
    <property type="entry name" value="MFS_trans_sf"/>
</dbReference>
<feature type="transmembrane region" description="Helical" evidence="7">
    <location>
        <begin position="306"/>
        <end position="325"/>
    </location>
</feature>
<gene>
    <name evidence="9" type="ORF">FMM06_13350</name>
</gene>
<evidence type="ECO:0000256" key="6">
    <source>
        <dbReference type="ARBA" id="ARBA00023136"/>
    </source>
</evidence>
<evidence type="ECO:0000256" key="4">
    <source>
        <dbReference type="ARBA" id="ARBA00022692"/>
    </source>
</evidence>
<dbReference type="InterPro" id="IPR020846">
    <property type="entry name" value="MFS_dom"/>
</dbReference>
<comment type="subcellular location">
    <subcellularLocation>
        <location evidence="1">Cell membrane</location>
        <topology evidence="1">Multi-pass membrane protein</topology>
    </subcellularLocation>
</comment>
<dbReference type="PROSITE" id="PS50850">
    <property type="entry name" value="MFS"/>
    <property type="match status" value="1"/>
</dbReference>
<keyword evidence="10" id="KW-1185">Reference proteome</keyword>
<dbReference type="SUPFAM" id="SSF103473">
    <property type="entry name" value="MFS general substrate transporter"/>
    <property type="match status" value="1"/>
</dbReference>
<feature type="transmembrane region" description="Helical" evidence="7">
    <location>
        <begin position="186"/>
        <end position="205"/>
    </location>
</feature>
<evidence type="ECO:0000256" key="7">
    <source>
        <dbReference type="SAM" id="Phobius"/>
    </source>
</evidence>
<evidence type="ECO:0000259" key="8">
    <source>
        <dbReference type="PROSITE" id="PS50850"/>
    </source>
</evidence>
<dbReference type="EMBL" id="VJWA01000002">
    <property type="protein sequence ID" value="TRW14669.1"/>
    <property type="molecule type" value="Genomic_DNA"/>
</dbReference>
<dbReference type="OrthoDB" id="9783227at2"/>
<comment type="caution">
    <text evidence="9">The sequence shown here is derived from an EMBL/GenBank/DDBJ whole genome shotgun (WGS) entry which is preliminary data.</text>
</comment>
<feature type="transmembrane region" description="Helical" evidence="7">
    <location>
        <begin position="87"/>
        <end position="106"/>
    </location>
</feature>
<dbReference type="CDD" id="cd17369">
    <property type="entry name" value="MFS_ShiA_like"/>
    <property type="match status" value="1"/>
</dbReference>
<organism evidence="9 10">
    <name type="scientific">Glacieibacterium frigidum</name>
    <dbReference type="NCBI Taxonomy" id="2593303"/>
    <lineage>
        <taxon>Bacteria</taxon>
        <taxon>Pseudomonadati</taxon>
        <taxon>Pseudomonadota</taxon>
        <taxon>Alphaproteobacteria</taxon>
        <taxon>Sphingomonadales</taxon>
        <taxon>Sphingosinicellaceae</taxon>
        <taxon>Glacieibacterium</taxon>
    </lineage>
</organism>
<feature type="domain" description="Major facilitator superfamily (MFS) profile" evidence="8">
    <location>
        <begin position="13"/>
        <end position="425"/>
    </location>
</feature>
<name>A0A552U908_9SPHN</name>
<dbReference type="PANTHER" id="PTHR43045">
    <property type="entry name" value="SHIKIMATE TRANSPORTER"/>
    <property type="match status" value="1"/>
</dbReference>
<dbReference type="AlphaFoldDB" id="A0A552U908"/>
<sequence>MGWMAEQNSTRRVLLASLTGTAVEFYDFYIYATAASLVFGPLFFPASSSSAQLLAAYASFGLAFVARPLGAVVFGHFGDRVGRKSTLVASLLLMGGSTTLIAFLPTHAQVGWIAPLLLCVLRFGQGLGLGGEWGGAVLLAVENAPPGWKGRFGMVPQLGAPIGFILANGFFLILDLVLTPEQFMAWGWRIPFLASALLVGLGLWVRLKLHETPAFAAVLADGPPERAPFAAVLRDHWRPTLAGTCAVIACFAIYYLSTAFALGWGTTELGYARTDFLLVQLGAILFMGVGIVAAGWLSDVWDPRRVLIGGCLGGIVAGACLAPLLGSGSLVQVFVFLSLALLVMGFVYGPLGAWLPGLFPARVRYTGASAAFNVGGVLGGALTPIVAQGLAAEGGLWPVGLYMMAAAAISLVALAVAQKYGPDSRLSGPMK</sequence>
<feature type="transmembrane region" description="Helical" evidence="7">
    <location>
        <begin position="331"/>
        <end position="355"/>
    </location>
</feature>
<feature type="transmembrane region" description="Helical" evidence="7">
    <location>
        <begin position="12"/>
        <end position="34"/>
    </location>
</feature>
<feature type="transmembrane region" description="Helical" evidence="7">
    <location>
        <begin position="54"/>
        <end position="75"/>
    </location>
</feature>
<dbReference type="FunFam" id="1.20.1250.20:FF:000001">
    <property type="entry name" value="Dicarboxylate MFS transporter"/>
    <property type="match status" value="1"/>
</dbReference>
<keyword evidence="5 7" id="KW-1133">Transmembrane helix</keyword>
<evidence type="ECO:0000256" key="1">
    <source>
        <dbReference type="ARBA" id="ARBA00004651"/>
    </source>
</evidence>
<dbReference type="InterPro" id="IPR005828">
    <property type="entry name" value="MFS_sugar_transport-like"/>
</dbReference>
<dbReference type="PANTHER" id="PTHR43045:SF2">
    <property type="entry name" value="INNER MEMBRANE METABOLITE TRANSPORT PROTEIN YHJE"/>
    <property type="match status" value="1"/>
</dbReference>
<dbReference type="Pfam" id="PF07690">
    <property type="entry name" value="MFS_1"/>
    <property type="match status" value="1"/>
</dbReference>
<dbReference type="Pfam" id="PF00083">
    <property type="entry name" value="Sugar_tr"/>
    <property type="match status" value="1"/>
</dbReference>
<dbReference type="Gene3D" id="1.20.1250.20">
    <property type="entry name" value="MFS general substrate transporter like domains"/>
    <property type="match status" value="2"/>
</dbReference>
<keyword evidence="4 7" id="KW-0812">Transmembrane</keyword>
<evidence type="ECO:0000256" key="3">
    <source>
        <dbReference type="ARBA" id="ARBA00022475"/>
    </source>
</evidence>
<feature type="transmembrane region" description="Helical" evidence="7">
    <location>
        <begin position="367"/>
        <end position="387"/>
    </location>
</feature>